<proteinExistence type="predicted"/>
<protein>
    <submittedName>
        <fullName evidence="1">Uncharacterized protein</fullName>
    </submittedName>
</protein>
<dbReference type="Proteomes" id="UP000001304">
    <property type="component" value="Chromosome"/>
</dbReference>
<dbReference type="HOGENOM" id="CLU_2550194_0_0_2"/>
<dbReference type="BioCyc" id="IAGG583356:GHAH-485-MONOMER"/>
<reference evidence="1 2" key="1">
    <citation type="journal article" date="2010" name="Stand. Genomic Sci.">
        <title>Complete genome sequence of Ignisphaera aggregans type strain (AQ1.S1).</title>
        <authorList>
            <person name="Goker M."/>
            <person name="Held B."/>
            <person name="Lapidus A."/>
            <person name="Nolan M."/>
            <person name="Spring S."/>
            <person name="Yasawong M."/>
            <person name="Lucas S."/>
            <person name="Glavina Del Rio T."/>
            <person name="Tice H."/>
            <person name="Cheng J.F."/>
            <person name="Goodwin L."/>
            <person name="Tapia R."/>
            <person name="Pitluck S."/>
            <person name="Liolios K."/>
            <person name="Ivanova N."/>
            <person name="Mavromatis K."/>
            <person name="Mikhailova N."/>
            <person name="Pati A."/>
            <person name="Chen A."/>
            <person name="Palaniappan K."/>
            <person name="Brambilla E."/>
            <person name="Land M."/>
            <person name="Hauser L."/>
            <person name="Chang Y.J."/>
            <person name="Jeffries C.D."/>
            <person name="Brettin T."/>
            <person name="Detter J.C."/>
            <person name="Han C."/>
            <person name="Rohde M."/>
            <person name="Sikorski J."/>
            <person name="Woyke T."/>
            <person name="Bristow J."/>
            <person name="Eisen J.A."/>
            <person name="Markowitz V."/>
            <person name="Hugenholtz P."/>
            <person name="Kyrpides N.C."/>
            <person name="Klenk H.P."/>
        </authorList>
    </citation>
    <scope>NUCLEOTIDE SEQUENCE [LARGE SCALE GENOMIC DNA]</scope>
    <source>
        <strain evidence="2">DSM 17230 / JCM 13409 / AQ1.S1</strain>
    </source>
</reference>
<dbReference type="AlphaFoldDB" id="E0SRW9"/>
<evidence type="ECO:0000313" key="2">
    <source>
        <dbReference type="Proteomes" id="UP000001304"/>
    </source>
</evidence>
<dbReference type="STRING" id="583356.Igag_0481"/>
<dbReference type="EMBL" id="CP002098">
    <property type="protein sequence ID" value="ADM27319.1"/>
    <property type="molecule type" value="Genomic_DNA"/>
</dbReference>
<name>E0SRW9_IGNAA</name>
<evidence type="ECO:0000313" key="1">
    <source>
        <dbReference type="EMBL" id="ADM27319.1"/>
    </source>
</evidence>
<accession>E0SRW9</accession>
<gene>
    <name evidence="1" type="ordered locus">Igag_0481</name>
</gene>
<sequence length="82" mass="9516">MISTSTEKIYIVKKGDKRIVVELCRSSDGKLFVVPINMVKHRYVTEDGEEKEWEYDTSKAEEIDYLSLPQNIRSALSKLHLL</sequence>
<keyword evidence="2" id="KW-1185">Reference proteome</keyword>
<dbReference type="KEGG" id="iag:Igag_0481"/>
<organism evidence="1 2">
    <name type="scientific">Ignisphaera aggregans (strain DSM 17230 / JCM 13409 / AQ1.S1)</name>
    <dbReference type="NCBI Taxonomy" id="583356"/>
    <lineage>
        <taxon>Archaea</taxon>
        <taxon>Thermoproteota</taxon>
        <taxon>Thermoprotei</taxon>
        <taxon>Desulfurococcales</taxon>
        <taxon>Desulfurococcaceae</taxon>
        <taxon>Ignisphaera</taxon>
    </lineage>
</organism>